<sequence>MVVLTPHFTFLAALSSIAAVSLLPTSAEGAAIQIQSRDAVGHSLVVRHSSHGSTETVADVQSGTGSSKVKHASKKSTSKDTTAKPQRHPKPIMPLPARMAQKNAHKASSLSQEGSSGAQKHAPASGSKHKQSSRTARDSSDPVARVRSLWLGSRDATSEAVSNPGSHVGRRHHHHGNHHDEVVVKGNHDHVNVHRRSLWESRSSEVTRDDHDRVTVEGHDDHVHYHDRGHNAHDHVVVKGDNDHVHVQRSPSPHHHHHNDKVIVKGNHDTVHVHRSPTPAPHSSKHHHHDKVVVKGNHDHVNVHGRSPAPHHHHGHTVVVKGNNEHVNVRRSPSPLPEPHHHHHHDHHDAAKVVVNGDDDHVKIHNRRTPAFGYRYPVVISGNGGASYLVHHNAFSQDSTDDGGLLDMKLHLRRDGQVSGVPGSIDIMSPVANSDMGQRIASLVLAAPTNGSTADNSTSSNFVLNASEVDRTQMYLVTAPDSGNSSSSSNSTANNSTAPSSFIKVALQMPVFDAASAQLKPYCATFDPRPTAPAPMTVESCMNGSSVDEHKSQVFAYEPDSGAIRPMWYEGEDDGTDDNDDSTSPTDDNPSTSGPSGDDEGDSDDSDDSTTVDPTTPTSDKVASVTSFNQQALDNQFGDATRPPARAAFAKAFSAEALSSARNVTLVFSPAAPEVPSRPPGSVISSTGSAPLTEASTTATPTSTDTMATSPAVLAASGTLTSDGTSSDPASTAPSSTTSNTDTNTGASATPSPALEVKVYNPYAEGISSDALSSSMATPSATTSSSISSMTPVSTAPYEWMFKQGALTDLE</sequence>
<feature type="region of interest" description="Disordered" evidence="1">
    <location>
        <begin position="48"/>
        <end position="177"/>
    </location>
</feature>
<comment type="caution">
    <text evidence="3">The sequence shown here is derived from an EMBL/GenBank/DDBJ whole genome shotgun (WGS) entry which is preliminary data.</text>
</comment>
<organism evidence="3 4">
    <name type="scientific">Pycnoporus cinnabarinus</name>
    <name type="common">Cinnabar-red polypore</name>
    <name type="synonym">Trametes cinnabarina</name>
    <dbReference type="NCBI Taxonomy" id="5643"/>
    <lineage>
        <taxon>Eukaryota</taxon>
        <taxon>Fungi</taxon>
        <taxon>Dikarya</taxon>
        <taxon>Basidiomycota</taxon>
        <taxon>Agaricomycotina</taxon>
        <taxon>Agaricomycetes</taxon>
        <taxon>Polyporales</taxon>
        <taxon>Polyporaceae</taxon>
        <taxon>Trametes</taxon>
    </lineage>
</organism>
<feature type="chain" id="PRO_5001587164" evidence="2">
    <location>
        <begin position="30"/>
        <end position="811"/>
    </location>
</feature>
<keyword evidence="2" id="KW-0732">Signal</keyword>
<feature type="compositionally biased region" description="Basic residues" evidence="1">
    <location>
        <begin position="168"/>
        <end position="177"/>
    </location>
</feature>
<dbReference type="Proteomes" id="UP000029665">
    <property type="component" value="Unassembled WGS sequence"/>
</dbReference>
<feature type="compositionally biased region" description="Low complexity" evidence="1">
    <location>
        <begin position="689"/>
        <end position="750"/>
    </location>
</feature>
<feature type="compositionally biased region" description="Low complexity" evidence="1">
    <location>
        <begin position="582"/>
        <end position="596"/>
    </location>
</feature>
<feature type="compositionally biased region" description="Polar residues" evidence="1">
    <location>
        <begin position="106"/>
        <end position="118"/>
    </location>
</feature>
<feature type="compositionally biased region" description="Low complexity" evidence="1">
    <location>
        <begin position="611"/>
        <end position="620"/>
    </location>
</feature>
<feature type="signal peptide" evidence="2">
    <location>
        <begin position="1"/>
        <end position="29"/>
    </location>
</feature>
<evidence type="ECO:0000313" key="3">
    <source>
        <dbReference type="EMBL" id="CDO68817.1"/>
    </source>
</evidence>
<dbReference type="OrthoDB" id="3362371at2759"/>
<dbReference type="HOGENOM" id="CLU_347862_0_0_1"/>
<accession>A0A060S365</accession>
<feature type="region of interest" description="Disordered" evidence="1">
    <location>
        <begin position="769"/>
        <end position="791"/>
    </location>
</feature>
<dbReference type="OMA" id="DDHVNVH"/>
<name>A0A060S365_PYCCI</name>
<gene>
    <name evidence="3" type="ORF">BN946_scf184805.g26</name>
</gene>
<feature type="compositionally biased region" description="Low complexity" evidence="1">
    <location>
        <begin position="773"/>
        <end position="791"/>
    </location>
</feature>
<protein>
    <submittedName>
        <fullName evidence="3">Uncharacterized protein</fullName>
    </submittedName>
</protein>
<feature type="compositionally biased region" description="Low complexity" evidence="1">
    <location>
        <begin position="482"/>
        <end position="497"/>
    </location>
</feature>
<evidence type="ECO:0000256" key="2">
    <source>
        <dbReference type="SAM" id="SignalP"/>
    </source>
</evidence>
<dbReference type="AlphaFoldDB" id="A0A060S365"/>
<dbReference type="EMBL" id="CCBP010000026">
    <property type="protein sequence ID" value="CDO68817.1"/>
    <property type="molecule type" value="Genomic_DNA"/>
</dbReference>
<reference evidence="3" key="1">
    <citation type="submission" date="2014-01" db="EMBL/GenBank/DDBJ databases">
        <title>The genome of the white-rot fungus Pycnoporus cinnabarinus: a basidiomycete model with a versatile arsenal for lignocellulosic biomass breakdown.</title>
        <authorList>
            <person name="Levasseur A."/>
            <person name="Lomascolo A."/>
            <person name="Ruiz-Duenas F.J."/>
            <person name="Uzan E."/>
            <person name="Piumi F."/>
            <person name="Kues U."/>
            <person name="Ram A.F.J."/>
            <person name="Murat C."/>
            <person name="Haon M."/>
            <person name="Benoit I."/>
            <person name="Arfi Y."/>
            <person name="Chevret D."/>
            <person name="Drula E."/>
            <person name="Kwon M.J."/>
            <person name="Gouret P."/>
            <person name="Lesage-Meessen L."/>
            <person name="Lombard V."/>
            <person name="Mariette J."/>
            <person name="Noirot C."/>
            <person name="Park J."/>
            <person name="Patyshakuliyeva A."/>
            <person name="Wieneger R.A.B."/>
            <person name="Wosten H.A.B."/>
            <person name="Martin F."/>
            <person name="Coutinho P.M."/>
            <person name="de Vries R."/>
            <person name="Martinez A.T."/>
            <person name="Klopp C."/>
            <person name="Pontarotti P."/>
            <person name="Henrissat B."/>
            <person name="Record E."/>
        </authorList>
    </citation>
    <scope>NUCLEOTIDE SEQUENCE [LARGE SCALE GENOMIC DNA]</scope>
    <source>
        <strain evidence="3">BRFM137</strain>
    </source>
</reference>
<feature type="region of interest" description="Disordered" evidence="1">
    <location>
        <begin position="559"/>
        <end position="623"/>
    </location>
</feature>
<feature type="region of interest" description="Disordered" evidence="1">
    <location>
        <begin position="329"/>
        <end position="348"/>
    </location>
</feature>
<evidence type="ECO:0000313" key="4">
    <source>
        <dbReference type="Proteomes" id="UP000029665"/>
    </source>
</evidence>
<feature type="compositionally biased region" description="Polar residues" evidence="1">
    <location>
        <begin position="51"/>
        <end position="67"/>
    </location>
</feature>
<feature type="compositionally biased region" description="Acidic residues" evidence="1">
    <location>
        <begin position="597"/>
        <end position="610"/>
    </location>
</feature>
<feature type="region of interest" description="Disordered" evidence="1">
    <location>
        <begin position="671"/>
        <end position="754"/>
    </location>
</feature>
<dbReference type="STRING" id="5643.A0A060S365"/>
<proteinExistence type="predicted"/>
<keyword evidence="4" id="KW-1185">Reference proteome</keyword>
<feature type="region of interest" description="Disordered" evidence="1">
    <location>
        <begin position="478"/>
        <end position="497"/>
    </location>
</feature>
<evidence type="ECO:0000256" key="1">
    <source>
        <dbReference type="SAM" id="MobiDB-lite"/>
    </source>
</evidence>
<feature type="compositionally biased region" description="Acidic residues" evidence="1">
    <location>
        <begin position="570"/>
        <end position="581"/>
    </location>
</feature>